<keyword evidence="1" id="KW-0472">Membrane</keyword>
<dbReference type="RefSeq" id="WP_003925615.1">
    <property type="nucleotide sequence ID" value="NZ_BCTB01000005.1"/>
</dbReference>
<reference evidence="4" key="2">
    <citation type="submission" date="2016-02" db="EMBL/GenBank/DDBJ databases">
        <title>Draft genome sequence of five rapidly growing Mycobacterium species.</title>
        <authorList>
            <person name="Katahira K."/>
            <person name="Gotou Y."/>
            <person name="Iida K."/>
            <person name="Ogura Y."/>
            <person name="Hayashi T."/>
        </authorList>
    </citation>
    <scope>NUCLEOTIDE SEQUENCE [LARGE SCALE GENOMIC DNA]</scope>
    <source>
        <strain evidence="4">JCM6362</strain>
    </source>
</reference>
<feature type="transmembrane region" description="Helical" evidence="1">
    <location>
        <begin position="66"/>
        <end position="85"/>
    </location>
</feature>
<proteinExistence type="predicted"/>
<gene>
    <name evidence="3" type="ORF">RMCT_1135</name>
</gene>
<keyword evidence="1" id="KW-1133">Transmembrane helix</keyword>
<evidence type="ECO:0000313" key="4">
    <source>
        <dbReference type="Proteomes" id="UP000069654"/>
    </source>
</evidence>
<feature type="transmembrane region" description="Helical" evidence="1">
    <location>
        <begin position="40"/>
        <end position="59"/>
    </location>
</feature>
<reference evidence="3 4" key="1">
    <citation type="journal article" date="2016" name="Genome Announc.">
        <title>Draft Genome Sequences of Five Rapidly Growing Mycobacterium Species, M. thermoresistibile, M. fortuitum subsp. acetamidolyticum, M. canariasense, M. brisbanense, and M. novocastrense.</title>
        <authorList>
            <person name="Katahira K."/>
            <person name="Ogura Y."/>
            <person name="Gotoh Y."/>
            <person name="Hayashi T."/>
        </authorList>
    </citation>
    <scope>NUCLEOTIDE SEQUENCE [LARGE SCALE GENOMIC DNA]</scope>
    <source>
        <strain evidence="3 4">JCM6362</strain>
    </source>
</reference>
<evidence type="ECO:0008006" key="5">
    <source>
        <dbReference type="Google" id="ProtNLM"/>
    </source>
</evidence>
<dbReference type="OrthoDB" id="4753342at2"/>
<accession>A0A100XCM8</accession>
<protein>
    <recommendedName>
        <fullName evidence="5">Transmembrane protein</fullName>
    </recommendedName>
</protein>
<dbReference type="OMA" id="AKMVTRE"/>
<name>A0A100XCM8_MYCTH</name>
<feature type="chain" id="PRO_5007090915" description="Transmembrane protein" evidence="2">
    <location>
        <begin position="17"/>
        <end position="125"/>
    </location>
</feature>
<organism evidence="3 4">
    <name type="scientific">Mycolicibacterium thermoresistibile</name>
    <name type="common">Mycobacterium thermoresistibile</name>
    <dbReference type="NCBI Taxonomy" id="1797"/>
    <lineage>
        <taxon>Bacteria</taxon>
        <taxon>Bacillati</taxon>
        <taxon>Actinomycetota</taxon>
        <taxon>Actinomycetes</taxon>
        <taxon>Mycobacteriales</taxon>
        <taxon>Mycobacteriaceae</taxon>
        <taxon>Mycolicibacterium</taxon>
    </lineage>
</organism>
<dbReference type="Proteomes" id="UP000069654">
    <property type="component" value="Unassembled WGS sequence"/>
</dbReference>
<feature type="signal peptide" evidence="2">
    <location>
        <begin position="1"/>
        <end position="16"/>
    </location>
</feature>
<evidence type="ECO:0000256" key="1">
    <source>
        <dbReference type="SAM" id="Phobius"/>
    </source>
</evidence>
<keyword evidence="2" id="KW-0732">Signal</keyword>
<evidence type="ECO:0000256" key="2">
    <source>
        <dbReference type="SAM" id="SignalP"/>
    </source>
</evidence>
<evidence type="ECO:0000313" key="3">
    <source>
        <dbReference type="EMBL" id="GAT14164.1"/>
    </source>
</evidence>
<dbReference type="AlphaFoldDB" id="A0A100XCM8"/>
<dbReference type="STRING" id="1797.RMCT_1135"/>
<dbReference type="EMBL" id="BCTB01000005">
    <property type="protein sequence ID" value="GAT14164.1"/>
    <property type="molecule type" value="Genomic_DNA"/>
</dbReference>
<comment type="caution">
    <text evidence="3">The sequence shown here is derived from an EMBL/GenBank/DDBJ whole genome shotgun (WGS) entry which is preliminary data.</text>
</comment>
<keyword evidence="1" id="KW-0812">Transmembrane</keyword>
<sequence length="125" mass="11849">MLIAAVLSLCAAVATAAVGLRLLTRPVPADTGGQLMRAMAPTQLAAAAMLTVGGLVGLTTSPQTGWVVLIVCIIGAVGTVAAGSWQSAKAGAEAMAAAPPSGGCGTACATCTLSCSTATSTSAGS</sequence>